<dbReference type="OrthoDB" id="94797at2"/>
<reference evidence="4 5" key="1">
    <citation type="submission" date="2008-07" db="EMBL/GenBank/DDBJ databases">
        <authorList>
            <person name="Tandeau de Marsac N."/>
            <person name="Ferriera S."/>
            <person name="Johnson J."/>
            <person name="Kravitz S."/>
            <person name="Beeson K."/>
            <person name="Sutton G."/>
            <person name="Rogers Y.-H."/>
            <person name="Friedman R."/>
            <person name="Frazier M."/>
            <person name="Venter J.C."/>
        </authorList>
    </citation>
    <scope>NUCLEOTIDE SEQUENCE [LARGE SCALE GENOMIC DNA]</scope>
    <source>
        <strain evidence="4 5">PCC 7420</strain>
    </source>
</reference>
<evidence type="ECO:0000256" key="1">
    <source>
        <dbReference type="ARBA" id="ARBA00008520"/>
    </source>
</evidence>
<dbReference type="eggNOG" id="COG1653">
    <property type="taxonomic scope" value="Bacteria"/>
</dbReference>
<dbReference type="PANTHER" id="PTHR43649:SF29">
    <property type="entry name" value="OSMOPROTECTIVE COMPOUNDS-BINDING PROTEIN GGTB"/>
    <property type="match status" value="1"/>
</dbReference>
<keyword evidence="3" id="KW-0732">Signal</keyword>
<keyword evidence="5" id="KW-1185">Reference proteome</keyword>
<protein>
    <submittedName>
        <fullName evidence="4">Bacterial extracellular solute-binding protein, putative</fullName>
    </submittedName>
</protein>
<dbReference type="Proteomes" id="UP000003835">
    <property type="component" value="Unassembled WGS sequence"/>
</dbReference>
<dbReference type="PROSITE" id="PS51257">
    <property type="entry name" value="PROKAR_LIPOPROTEIN"/>
    <property type="match status" value="1"/>
</dbReference>
<dbReference type="InterPro" id="IPR050490">
    <property type="entry name" value="Bact_solute-bd_prot1"/>
</dbReference>
<keyword evidence="2" id="KW-0813">Transport</keyword>
<dbReference type="EMBL" id="DS989841">
    <property type="protein sequence ID" value="EDX78476.1"/>
    <property type="molecule type" value="Genomic_DNA"/>
</dbReference>
<feature type="chain" id="PRO_5002825519" evidence="3">
    <location>
        <begin position="25"/>
        <end position="429"/>
    </location>
</feature>
<feature type="signal peptide" evidence="3">
    <location>
        <begin position="1"/>
        <end position="24"/>
    </location>
</feature>
<dbReference type="Gene3D" id="3.40.190.10">
    <property type="entry name" value="Periplasmic binding protein-like II"/>
    <property type="match status" value="2"/>
</dbReference>
<evidence type="ECO:0000313" key="4">
    <source>
        <dbReference type="EMBL" id="EDX78476.1"/>
    </source>
</evidence>
<dbReference type="HOGENOM" id="CLU_027068_0_0_3"/>
<organism evidence="4 5">
    <name type="scientific">Coleofasciculus chthonoplastes PCC 7420</name>
    <dbReference type="NCBI Taxonomy" id="118168"/>
    <lineage>
        <taxon>Bacteria</taxon>
        <taxon>Bacillati</taxon>
        <taxon>Cyanobacteriota</taxon>
        <taxon>Cyanophyceae</taxon>
        <taxon>Coleofasciculales</taxon>
        <taxon>Coleofasciculaceae</taxon>
        <taxon>Coleofasciculus</taxon>
    </lineage>
</organism>
<dbReference type="PANTHER" id="PTHR43649">
    <property type="entry name" value="ARABINOSE-BINDING PROTEIN-RELATED"/>
    <property type="match status" value="1"/>
</dbReference>
<dbReference type="RefSeq" id="WP_006097951.1">
    <property type="nucleotide sequence ID" value="NZ_DS989841.1"/>
</dbReference>
<dbReference type="SUPFAM" id="SSF53850">
    <property type="entry name" value="Periplasmic binding protein-like II"/>
    <property type="match status" value="1"/>
</dbReference>
<sequence>MFIPKIGKLTCLCLSLLILLTACSLPGEQSSKTVTLMGTLTGKGIQEVQQVVAPFTEATGIKVKYEGTDAFTTVLPVRVDAGNPPDLALFPQPGLMANFARDGKLIPIEQILSSTQLSEAFSQNWLNLARVDDTLYGIWYRIYLKSLVWYSPAAFAEKGYQVPKTWDEMMVLSDQIVADGGVPWCIGFGSGEATGWVGTDWIEDIMLRTVEPEVYDQWVNHEIPFTHPAVKNAFEKFGTIALNPDYVVGGKTGIQSIFFGDSPKPLFEQPPGCYLHHQATFISSFFPDDVVLGEDVDIFILPSIDPDLGVPLLVGGQIIGMFNDTPEARQLMEYLISVEPHEILAGIKGSISPHKQVSLEVYPDEVTKRQAKLLLSDDELIRYDASDLLPGAVGTGTFWTGIIDYVSGQDLDRILQTIEASLSDTKAGK</sequence>
<proteinExistence type="inferred from homology"/>
<comment type="similarity">
    <text evidence="1">Belongs to the bacterial solute-binding protein 1 family.</text>
</comment>
<dbReference type="AlphaFoldDB" id="B4VH51"/>
<evidence type="ECO:0000256" key="2">
    <source>
        <dbReference type="ARBA" id="ARBA00022448"/>
    </source>
</evidence>
<evidence type="ECO:0000313" key="5">
    <source>
        <dbReference type="Proteomes" id="UP000003835"/>
    </source>
</evidence>
<gene>
    <name evidence="4" type="ORF">MC7420_7129</name>
</gene>
<accession>B4VH51</accession>
<dbReference type="InterPro" id="IPR006059">
    <property type="entry name" value="SBP"/>
</dbReference>
<dbReference type="STRING" id="118168.MC7420_7129"/>
<name>B4VH51_9CYAN</name>
<dbReference type="Pfam" id="PF01547">
    <property type="entry name" value="SBP_bac_1"/>
    <property type="match status" value="1"/>
</dbReference>
<evidence type="ECO:0000256" key="3">
    <source>
        <dbReference type="SAM" id="SignalP"/>
    </source>
</evidence>